<sequence>MTSHRLDFTSNDLWPPKVDYEMKKLRYDTALDALEIVHPKNRLGNRVDVSHICSYLMNGRVKGILDHIASTGVEDPREQTFKILRILENRGMIANSGGDWTLTATGAIWHLVADNHPSGWAEQQALLYDIRLQWWAGHEIVAAIKETPYFQMRPKHGAVPTIAFDLSALQQPLDGWNGWR</sequence>
<protein>
    <submittedName>
        <fullName evidence="1">Uncharacterized protein</fullName>
    </submittedName>
</protein>
<dbReference type="EMBL" id="JX100814">
    <property type="protein sequence ID" value="AFU86747.1"/>
    <property type="molecule type" value="Genomic_DNA"/>
</dbReference>
<reference evidence="1 2" key="1">
    <citation type="journal article" date="2012" name="BMC Genomics">
        <title>The Caulobacter crescentus phage phiCbK: genomics of a canonical phage.</title>
        <authorList>
            <person name="Gill J.J."/>
            <person name="Berry J.D."/>
            <person name="Russell W.K."/>
            <person name="Lessor L."/>
            <person name="Escobar Garcia D.A."/>
            <person name="Hernandez D."/>
            <person name="Kane A."/>
            <person name="Keene J."/>
            <person name="Maddox M."/>
            <person name="Martin R."/>
            <person name="Mohan S."/>
            <person name="Thorn A.M."/>
            <person name="Russell D.H."/>
            <person name="Young R."/>
        </authorList>
    </citation>
    <scope>NUCLEOTIDE SEQUENCE [LARGE SCALE GENOMIC DNA]</scope>
</reference>
<dbReference type="KEGG" id="vg:13996046"/>
<gene>
    <name evidence="1" type="ORF">CcrRogue_gp265</name>
</gene>
<dbReference type="OrthoDB" id="36303at10239"/>
<organism evidence="1 2">
    <name type="scientific">Caulobacter phage CcrRogue</name>
    <dbReference type="NCBI Taxonomy" id="2927986"/>
    <lineage>
        <taxon>Viruses</taxon>
        <taxon>Duplodnaviria</taxon>
        <taxon>Heunggongvirae</taxon>
        <taxon>Uroviricota</taxon>
        <taxon>Caudoviricetes</taxon>
        <taxon>Jeanschmidtviridae</taxon>
        <taxon>Poindextervirus</taxon>
        <taxon>Poindextervirus rogue</taxon>
    </lineage>
</organism>
<evidence type="ECO:0000313" key="1">
    <source>
        <dbReference type="EMBL" id="AFU86747.1"/>
    </source>
</evidence>
<keyword evidence="2" id="KW-1185">Reference proteome</keyword>
<name>K4K3D2_9CAUD</name>
<accession>K4K3D2</accession>
<evidence type="ECO:0000313" key="2">
    <source>
        <dbReference type="Proteomes" id="UP000000461"/>
    </source>
</evidence>
<proteinExistence type="predicted"/>
<dbReference type="Proteomes" id="UP000000461">
    <property type="component" value="Segment"/>
</dbReference>